<dbReference type="CDD" id="cd22209">
    <property type="entry name" value="EMC10"/>
    <property type="match status" value="1"/>
</dbReference>
<dbReference type="AlphaFoldDB" id="A0A7E4VNJ6"/>
<name>A0A7E4VNJ6_PANRE</name>
<organism evidence="11 12">
    <name type="scientific">Panagrellus redivivus</name>
    <name type="common">Microworm</name>
    <dbReference type="NCBI Taxonomy" id="6233"/>
    <lineage>
        <taxon>Eukaryota</taxon>
        <taxon>Metazoa</taxon>
        <taxon>Ecdysozoa</taxon>
        <taxon>Nematoda</taxon>
        <taxon>Chromadorea</taxon>
        <taxon>Rhabditida</taxon>
        <taxon>Tylenchina</taxon>
        <taxon>Panagrolaimomorpha</taxon>
        <taxon>Panagrolaimoidea</taxon>
        <taxon>Panagrolaimidae</taxon>
        <taxon>Panagrellus</taxon>
    </lineage>
</organism>
<keyword evidence="8 9" id="KW-0472">Membrane</keyword>
<feature type="chain" id="PRO_5028844207" description="ER membrane protein complex subunit 10" evidence="10">
    <location>
        <begin position="24"/>
        <end position="221"/>
    </location>
</feature>
<keyword evidence="6" id="KW-0256">Endoplasmic reticulum</keyword>
<evidence type="ECO:0000256" key="9">
    <source>
        <dbReference type="SAM" id="Phobius"/>
    </source>
</evidence>
<comment type="subcellular location">
    <subcellularLocation>
        <location evidence="1">Endoplasmic reticulum membrane</location>
        <topology evidence="1">Single-pass type I membrane protein</topology>
    </subcellularLocation>
</comment>
<evidence type="ECO:0000256" key="2">
    <source>
        <dbReference type="ARBA" id="ARBA00007695"/>
    </source>
</evidence>
<reference evidence="11" key="1">
    <citation type="journal article" date="2013" name="Genetics">
        <title>The draft genome and transcriptome of Panagrellus redivivus are shaped by the harsh demands of a free-living lifestyle.</title>
        <authorList>
            <person name="Srinivasan J."/>
            <person name="Dillman A.R."/>
            <person name="Macchietto M.G."/>
            <person name="Heikkinen L."/>
            <person name="Lakso M."/>
            <person name="Fracchia K.M."/>
            <person name="Antoshechkin I."/>
            <person name="Mortazavi A."/>
            <person name="Wong G."/>
            <person name="Sternberg P.W."/>
        </authorList>
    </citation>
    <scope>NUCLEOTIDE SEQUENCE [LARGE SCALE GENOMIC DNA]</scope>
    <source>
        <strain evidence="11">MT8872</strain>
    </source>
</reference>
<accession>A0A7E4VNJ6</accession>
<evidence type="ECO:0000256" key="4">
    <source>
        <dbReference type="ARBA" id="ARBA00022692"/>
    </source>
</evidence>
<keyword evidence="5 10" id="KW-0732">Signal</keyword>
<keyword evidence="4 9" id="KW-0812">Transmembrane</keyword>
<evidence type="ECO:0000256" key="7">
    <source>
        <dbReference type="ARBA" id="ARBA00022989"/>
    </source>
</evidence>
<dbReference type="Proteomes" id="UP000492821">
    <property type="component" value="Unassembled WGS sequence"/>
</dbReference>
<evidence type="ECO:0000313" key="12">
    <source>
        <dbReference type="WBParaSite" id="Pan_g23368.t1"/>
    </source>
</evidence>
<evidence type="ECO:0000256" key="3">
    <source>
        <dbReference type="ARBA" id="ARBA00020105"/>
    </source>
</evidence>
<sequence>MALTMRVALFLAINACLAVLCQGWKVSMTYSLDGKTYNNFGDINVIQKSDGNFTGSIEPTKNLGETLATKLKEAVKQNPKALYYIQAGPLLTSNSACALLKANLAHDFAVTIDHEHGDFLSITIYPRGIYDASAEDFDCSTEGTFEAYKPRLVSNVIVTSVKELPSPETAAYLQRIEEEKRARQHGAAQDNRGFLAKYWMYIVPLALFMIVSSVMTGDEGQ</sequence>
<evidence type="ECO:0000256" key="5">
    <source>
        <dbReference type="ARBA" id="ARBA00022729"/>
    </source>
</evidence>
<dbReference type="WBParaSite" id="Pan_g23368.t1">
    <property type="protein sequence ID" value="Pan_g23368.t1"/>
    <property type="gene ID" value="Pan_g23368"/>
</dbReference>
<feature type="transmembrane region" description="Helical" evidence="9">
    <location>
        <begin position="198"/>
        <end position="217"/>
    </location>
</feature>
<comment type="similarity">
    <text evidence="2">Belongs to the EMC10 family.</text>
</comment>
<dbReference type="Pfam" id="PF21203">
    <property type="entry name" value="ECM10"/>
    <property type="match status" value="1"/>
</dbReference>
<dbReference type="PANTHER" id="PTHR21397">
    <property type="entry name" value="CHROMATIN COMPLEXES SUBUNIT BAP18-RELATED"/>
    <property type="match status" value="1"/>
</dbReference>
<feature type="signal peptide" evidence="10">
    <location>
        <begin position="1"/>
        <end position="23"/>
    </location>
</feature>
<proteinExistence type="inferred from homology"/>
<evidence type="ECO:0000256" key="8">
    <source>
        <dbReference type="ARBA" id="ARBA00023136"/>
    </source>
</evidence>
<evidence type="ECO:0000256" key="6">
    <source>
        <dbReference type="ARBA" id="ARBA00022824"/>
    </source>
</evidence>
<evidence type="ECO:0000256" key="10">
    <source>
        <dbReference type="SAM" id="SignalP"/>
    </source>
</evidence>
<dbReference type="GO" id="GO:0072546">
    <property type="term" value="C:EMC complex"/>
    <property type="evidence" value="ECO:0007669"/>
    <property type="project" value="TreeGrafter"/>
</dbReference>
<keyword evidence="11" id="KW-1185">Reference proteome</keyword>
<reference evidence="12" key="2">
    <citation type="submission" date="2020-10" db="UniProtKB">
        <authorList>
            <consortium name="WormBaseParasite"/>
        </authorList>
    </citation>
    <scope>IDENTIFICATION</scope>
</reference>
<dbReference type="PANTHER" id="PTHR21397:SF4">
    <property type="entry name" value="ER MEMBRANE PROTEIN COMPLEX SUBUNIT 10"/>
    <property type="match status" value="1"/>
</dbReference>
<protein>
    <recommendedName>
        <fullName evidence="3">ER membrane protein complex subunit 10</fullName>
    </recommendedName>
</protein>
<keyword evidence="7 9" id="KW-1133">Transmembrane helix</keyword>
<evidence type="ECO:0000256" key="1">
    <source>
        <dbReference type="ARBA" id="ARBA00004115"/>
    </source>
</evidence>
<evidence type="ECO:0000313" key="11">
    <source>
        <dbReference type="Proteomes" id="UP000492821"/>
    </source>
</evidence>